<evidence type="ECO:0000256" key="1">
    <source>
        <dbReference type="ARBA" id="ARBA00012452"/>
    </source>
</evidence>
<dbReference type="SUPFAM" id="SSF52833">
    <property type="entry name" value="Thioredoxin-like"/>
    <property type="match status" value="1"/>
</dbReference>
<keyword evidence="7" id="KW-1185">Reference proteome</keyword>
<evidence type="ECO:0000259" key="5">
    <source>
        <dbReference type="PROSITE" id="PS50405"/>
    </source>
</evidence>
<dbReference type="EMBL" id="CP039852">
    <property type="protein sequence ID" value="QCZ92101.1"/>
    <property type="molecule type" value="Genomic_DNA"/>
</dbReference>
<gene>
    <name evidence="6" type="ORF">FBQ74_00805</name>
</gene>
<dbReference type="EC" id="2.5.1.18" evidence="1"/>
<sequence length="221" mass="25197">MLTVHHLNNSRSQRILWLLEELEVPYRIERYERDPKTNLAPDSLKAVHPLGRSPVLEFEDGSKMAESGAIVEYIIHQYGAGNFTVPSDNKVYQDYLFWLHFAEGSLMPPLVASLVFKKAKQKSPALIRPLANKILDAIMDNYYGPNLNQSLRYVESYLSKNDWFAGDAPSAADIQMSFPLEALVARENASKWTAINAYVKRIHNRDAYKRGLEKGGEYDYA</sequence>
<dbReference type="InterPro" id="IPR004045">
    <property type="entry name" value="Glutathione_S-Trfase_N"/>
</dbReference>
<comment type="catalytic activity">
    <reaction evidence="3">
        <text>RX + glutathione = an S-substituted glutathione + a halide anion + H(+)</text>
        <dbReference type="Rhea" id="RHEA:16437"/>
        <dbReference type="ChEBI" id="CHEBI:15378"/>
        <dbReference type="ChEBI" id="CHEBI:16042"/>
        <dbReference type="ChEBI" id="CHEBI:17792"/>
        <dbReference type="ChEBI" id="CHEBI:57925"/>
        <dbReference type="ChEBI" id="CHEBI:90779"/>
        <dbReference type="EC" id="2.5.1.18"/>
    </reaction>
</comment>
<dbReference type="PANTHER" id="PTHR44051">
    <property type="entry name" value="GLUTATHIONE S-TRANSFERASE-RELATED"/>
    <property type="match status" value="1"/>
</dbReference>
<evidence type="ECO:0000259" key="4">
    <source>
        <dbReference type="PROSITE" id="PS50404"/>
    </source>
</evidence>
<evidence type="ECO:0000313" key="6">
    <source>
        <dbReference type="EMBL" id="QCZ92101.1"/>
    </source>
</evidence>
<dbReference type="GO" id="GO:0004364">
    <property type="term" value="F:glutathione transferase activity"/>
    <property type="evidence" value="ECO:0007669"/>
    <property type="project" value="UniProtKB-EC"/>
</dbReference>
<dbReference type="InterPro" id="IPR010987">
    <property type="entry name" value="Glutathione-S-Trfase_C-like"/>
</dbReference>
<dbReference type="PROSITE" id="PS50404">
    <property type="entry name" value="GST_NTER"/>
    <property type="match status" value="1"/>
</dbReference>
<dbReference type="Pfam" id="PF00043">
    <property type="entry name" value="GST_C"/>
    <property type="match status" value="1"/>
</dbReference>
<dbReference type="InterPro" id="IPR004046">
    <property type="entry name" value="GST_C"/>
</dbReference>
<evidence type="ECO:0000313" key="7">
    <source>
        <dbReference type="Proteomes" id="UP000304912"/>
    </source>
</evidence>
<organism evidence="6 7">
    <name type="scientific">Salinimonas iocasae</name>
    <dbReference type="NCBI Taxonomy" id="2572577"/>
    <lineage>
        <taxon>Bacteria</taxon>
        <taxon>Pseudomonadati</taxon>
        <taxon>Pseudomonadota</taxon>
        <taxon>Gammaproteobacteria</taxon>
        <taxon>Alteromonadales</taxon>
        <taxon>Alteromonadaceae</taxon>
        <taxon>Alteromonas/Salinimonas group</taxon>
        <taxon>Salinimonas</taxon>
    </lineage>
</organism>
<dbReference type="Pfam" id="PF13409">
    <property type="entry name" value="GST_N_2"/>
    <property type="match status" value="1"/>
</dbReference>
<dbReference type="InterPro" id="IPR040079">
    <property type="entry name" value="Glutathione_S-Trfase"/>
</dbReference>
<dbReference type="SFLD" id="SFLDG00358">
    <property type="entry name" value="Main_(cytGST)"/>
    <property type="match status" value="1"/>
</dbReference>
<evidence type="ECO:0000256" key="2">
    <source>
        <dbReference type="ARBA" id="ARBA00022679"/>
    </source>
</evidence>
<feature type="domain" description="GST N-terminal" evidence="4">
    <location>
        <begin position="1"/>
        <end position="82"/>
    </location>
</feature>
<dbReference type="InterPro" id="IPR036249">
    <property type="entry name" value="Thioredoxin-like_sf"/>
</dbReference>
<dbReference type="PANTHER" id="PTHR44051:SF9">
    <property type="entry name" value="GLUTATHIONE S-TRANSFERASE 1"/>
    <property type="match status" value="1"/>
</dbReference>
<proteinExistence type="predicted"/>
<dbReference type="KEGG" id="salk:FBQ74_00805"/>
<dbReference type="FunFam" id="3.40.30.10:FF:000156">
    <property type="entry name" value="Glutathione S-transferase 1"/>
    <property type="match status" value="1"/>
</dbReference>
<keyword evidence="2 6" id="KW-0808">Transferase</keyword>
<dbReference type="Proteomes" id="UP000304912">
    <property type="component" value="Chromosome"/>
</dbReference>
<dbReference type="SFLD" id="SFLDS00019">
    <property type="entry name" value="Glutathione_Transferase_(cytos"/>
    <property type="match status" value="1"/>
</dbReference>
<dbReference type="GO" id="GO:0005737">
    <property type="term" value="C:cytoplasm"/>
    <property type="evidence" value="ECO:0007669"/>
    <property type="project" value="UniProtKB-ARBA"/>
</dbReference>
<dbReference type="Gene3D" id="3.40.30.10">
    <property type="entry name" value="Glutaredoxin"/>
    <property type="match status" value="1"/>
</dbReference>
<dbReference type="RefSeq" id="WP_139754864.1">
    <property type="nucleotide sequence ID" value="NZ_CP039852.1"/>
</dbReference>
<name>A0A5B7Y8X5_9ALTE</name>
<dbReference type="InterPro" id="IPR036282">
    <property type="entry name" value="Glutathione-S-Trfase_C_sf"/>
</dbReference>
<protein>
    <recommendedName>
        <fullName evidence="1">glutathione transferase</fullName>
        <ecNumber evidence="1">2.5.1.18</ecNumber>
    </recommendedName>
</protein>
<dbReference type="PROSITE" id="PS50405">
    <property type="entry name" value="GST_CTER"/>
    <property type="match status" value="1"/>
</dbReference>
<dbReference type="CDD" id="cd03189">
    <property type="entry name" value="GST_C_GTT1_like"/>
    <property type="match status" value="1"/>
</dbReference>
<feature type="domain" description="GST C-terminal" evidence="5">
    <location>
        <begin position="88"/>
        <end position="221"/>
    </location>
</feature>
<dbReference type="SFLD" id="SFLDG01150">
    <property type="entry name" value="Main.1:_Beta-like"/>
    <property type="match status" value="1"/>
</dbReference>
<dbReference type="OrthoDB" id="9810080at2"/>
<accession>A0A5B7Y8X5</accession>
<dbReference type="Gene3D" id="1.20.1050.10">
    <property type="match status" value="1"/>
</dbReference>
<reference evidence="6 7" key="1">
    <citation type="submission" date="2019-04" db="EMBL/GenBank/DDBJ databases">
        <title>Salinimonas iocasae sp. nov., a halophilic bacterium isolated from the outer tube casing of tubeworms in Okinawa Trough.</title>
        <authorList>
            <person name="Zhang H."/>
            <person name="Wang H."/>
            <person name="Li C."/>
        </authorList>
    </citation>
    <scope>NUCLEOTIDE SEQUENCE [LARGE SCALE GENOMIC DNA]</scope>
    <source>
        <strain evidence="6 7">KX18D6</strain>
    </source>
</reference>
<dbReference type="CDD" id="cd03046">
    <property type="entry name" value="GST_N_GTT1_like"/>
    <property type="match status" value="1"/>
</dbReference>
<evidence type="ECO:0000256" key="3">
    <source>
        <dbReference type="ARBA" id="ARBA00047960"/>
    </source>
</evidence>
<dbReference type="AlphaFoldDB" id="A0A5B7Y8X5"/>
<dbReference type="SUPFAM" id="SSF47616">
    <property type="entry name" value="GST C-terminal domain-like"/>
    <property type="match status" value="1"/>
</dbReference>
<dbReference type="GO" id="GO:0004601">
    <property type="term" value="F:peroxidase activity"/>
    <property type="evidence" value="ECO:0007669"/>
    <property type="project" value="UniProtKB-ARBA"/>
</dbReference>